<reference evidence="2" key="1">
    <citation type="submission" date="2020-02" db="EMBL/GenBank/DDBJ databases">
        <authorList>
            <person name="Meier V. D."/>
        </authorList>
    </citation>
    <scope>NUCLEOTIDE SEQUENCE</scope>
    <source>
        <strain evidence="2">AVDCRST_MAG85</strain>
    </source>
</reference>
<name>A0A6J4ST25_9ACTN</name>
<feature type="compositionally biased region" description="Basic residues" evidence="1">
    <location>
        <begin position="1"/>
        <end position="11"/>
    </location>
</feature>
<feature type="non-terminal residue" evidence="2">
    <location>
        <position position="1"/>
    </location>
</feature>
<feature type="compositionally biased region" description="Basic and acidic residues" evidence="1">
    <location>
        <begin position="42"/>
        <end position="67"/>
    </location>
</feature>
<sequence>GGARGGRRRLRGFLFGRRGAPGRRDDGAARRLRAAGRRRARLREDDPRREDRPARLRAAPERCPGDRRGRRRPGLRWRGRRVARGPRRAGRRRREADHARPGDRRRERRSALVAGPVERGRRRRADPGAAGRRGRRRRVRVRRPVGEVRRADPRARRPDRVVHVVAEARAAQARHEPRRVRLLRSPVRHRRPRLDHPRAVDERAGIRGRRAQARGGDQARERADDLPRDVLEPAARAGRRAGVGRQGRARAVRGHRGAGRDLSDRAAPRRRRDGGRVRRRLPAV</sequence>
<evidence type="ECO:0000313" key="2">
    <source>
        <dbReference type="EMBL" id="CAA9504539.1"/>
    </source>
</evidence>
<feature type="non-terminal residue" evidence="2">
    <location>
        <position position="284"/>
    </location>
</feature>
<feature type="compositionally biased region" description="Basic residues" evidence="1">
    <location>
        <begin position="268"/>
        <end position="284"/>
    </location>
</feature>
<feature type="compositionally biased region" description="Basic residues" evidence="1">
    <location>
        <begin position="247"/>
        <end position="257"/>
    </location>
</feature>
<feature type="region of interest" description="Disordered" evidence="1">
    <location>
        <begin position="1"/>
        <end position="157"/>
    </location>
</feature>
<feature type="compositionally biased region" description="Basic and acidic residues" evidence="1">
    <location>
        <begin position="217"/>
        <end position="231"/>
    </location>
</feature>
<dbReference type="EMBL" id="CADCVT010000212">
    <property type="protein sequence ID" value="CAA9504539.1"/>
    <property type="molecule type" value="Genomic_DNA"/>
</dbReference>
<feature type="region of interest" description="Disordered" evidence="1">
    <location>
        <begin position="172"/>
        <end position="284"/>
    </location>
</feature>
<feature type="compositionally biased region" description="Basic and acidic residues" evidence="1">
    <location>
        <begin position="194"/>
        <end position="205"/>
    </location>
</feature>
<accession>A0A6J4ST25</accession>
<dbReference type="AlphaFoldDB" id="A0A6J4ST25"/>
<feature type="compositionally biased region" description="Basic and acidic residues" evidence="1">
    <location>
        <begin position="258"/>
        <end position="267"/>
    </location>
</feature>
<gene>
    <name evidence="2" type="ORF">AVDCRST_MAG85-1968</name>
</gene>
<evidence type="ECO:0000256" key="1">
    <source>
        <dbReference type="SAM" id="MobiDB-lite"/>
    </source>
</evidence>
<feature type="compositionally biased region" description="Basic residues" evidence="1">
    <location>
        <begin position="68"/>
        <end position="93"/>
    </location>
</feature>
<feature type="compositionally biased region" description="Basic and acidic residues" evidence="1">
    <location>
        <begin position="144"/>
        <end position="157"/>
    </location>
</feature>
<feature type="compositionally biased region" description="Basic and acidic residues" evidence="1">
    <location>
        <begin position="94"/>
        <end position="105"/>
    </location>
</feature>
<feature type="compositionally biased region" description="Basic residues" evidence="1">
    <location>
        <begin position="30"/>
        <end position="41"/>
    </location>
</feature>
<feature type="compositionally biased region" description="Basic residues" evidence="1">
    <location>
        <begin position="176"/>
        <end position="193"/>
    </location>
</feature>
<protein>
    <submittedName>
        <fullName evidence="2">Zinc ABC transporter, substrate-binding protein ZnuA</fullName>
    </submittedName>
</protein>
<organism evidence="2">
    <name type="scientific">uncultured Solirubrobacteraceae bacterium</name>
    <dbReference type="NCBI Taxonomy" id="1162706"/>
    <lineage>
        <taxon>Bacteria</taxon>
        <taxon>Bacillati</taxon>
        <taxon>Actinomycetota</taxon>
        <taxon>Thermoleophilia</taxon>
        <taxon>Solirubrobacterales</taxon>
        <taxon>Solirubrobacteraceae</taxon>
        <taxon>environmental samples</taxon>
    </lineage>
</organism>
<proteinExistence type="predicted"/>
<feature type="compositionally biased region" description="Basic residues" evidence="1">
    <location>
        <begin position="132"/>
        <end position="143"/>
    </location>
</feature>